<feature type="binding site" evidence="4">
    <location>
        <position position="81"/>
    </location>
    <ligand>
        <name>S-adenosyl-L-methionine</name>
        <dbReference type="ChEBI" id="CHEBI:59789"/>
    </ligand>
</feature>
<evidence type="ECO:0000313" key="6">
    <source>
        <dbReference type="Proteomes" id="UP000002899"/>
    </source>
</evidence>
<evidence type="ECO:0000256" key="3">
    <source>
        <dbReference type="ARBA" id="ARBA00022691"/>
    </source>
</evidence>
<comment type="catalytic activity">
    <reaction evidence="4">
        <text>a 2-methoxy-6-(all-trans-polyprenyl)benzene-1,4-diol + S-adenosyl-L-methionine = a 5-methoxy-2-methyl-3-(all-trans-polyprenyl)benzene-1,4-diol + S-adenosyl-L-homocysteine + H(+)</text>
        <dbReference type="Rhea" id="RHEA:28286"/>
        <dbReference type="Rhea" id="RHEA-COMP:10858"/>
        <dbReference type="Rhea" id="RHEA-COMP:10859"/>
        <dbReference type="ChEBI" id="CHEBI:15378"/>
        <dbReference type="ChEBI" id="CHEBI:57856"/>
        <dbReference type="ChEBI" id="CHEBI:59789"/>
        <dbReference type="ChEBI" id="CHEBI:84166"/>
        <dbReference type="ChEBI" id="CHEBI:84167"/>
        <dbReference type="EC" id="2.1.1.201"/>
    </reaction>
</comment>
<dbReference type="UniPathway" id="UPA00232"/>
<dbReference type="EC" id="2.1.1.201" evidence="4"/>
<keyword evidence="4" id="KW-0831">Ubiquinone biosynthesis</keyword>
<dbReference type="InterPro" id="IPR023576">
    <property type="entry name" value="UbiE/COQ5_MeTrFase_CS"/>
</dbReference>
<dbReference type="OrthoDB" id="6329284at2759"/>
<keyword evidence="5" id="KW-0830">Ubiquinone</keyword>
<dbReference type="GO" id="GO:0008425">
    <property type="term" value="F:2-methoxy-6-polyprenyl-1,4-benzoquinol methyltransferase activity"/>
    <property type="evidence" value="ECO:0007669"/>
    <property type="project" value="UniProtKB-UniRule"/>
</dbReference>
<keyword evidence="3 4" id="KW-0949">S-adenosyl-L-methionine</keyword>
<dbReference type="EMBL" id="LN871599">
    <property type="protein sequence ID" value="SIO73685.1"/>
    <property type="molecule type" value="Genomic_DNA"/>
</dbReference>
<keyword evidence="4" id="KW-0496">Mitochondrion</keyword>
<dbReference type="InterPro" id="IPR004033">
    <property type="entry name" value="UbiE/COQ5_MeTrFase"/>
</dbReference>
<dbReference type="Pfam" id="PF01209">
    <property type="entry name" value="Ubie_methyltran"/>
    <property type="match status" value="1"/>
</dbReference>
<evidence type="ECO:0000313" key="5">
    <source>
        <dbReference type="EMBL" id="SIO73685.1"/>
    </source>
</evidence>
<evidence type="ECO:0000256" key="2">
    <source>
        <dbReference type="ARBA" id="ARBA00022679"/>
    </source>
</evidence>
<protein>
    <recommendedName>
        <fullName evidence="4">2-methoxy-6-polyprenyl-1,4-benzoquinol methylase, mitochondrial</fullName>
        <ecNumber evidence="4">2.1.1.201</ecNumber>
    </recommendedName>
    <alternativeName>
        <fullName evidence="4">Ubiquinone biosynthesis methyltransferase COQ5</fullName>
    </alternativeName>
</protein>
<keyword evidence="2 4" id="KW-0808">Transferase</keyword>
<reference evidence="5 6" key="3">
    <citation type="journal article" date="2016" name="Sci. Rep.">
        <title>Genome-wide diversity and gene expression profiling of Babesia microti isolates identify polymorphic genes that mediate host-pathogen interactions.</title>
        <authorList>
            <person name="Silva J.C."/>
            <person name="Cornillot E."/>
            <person name="McCracken C."/>
            <person name="Usmani-Brown S."/>
            <person name="Dwivedi A."/>
            <person name="Ifeonu O.O."/>
            <person name="Crabtree J."/>
            <person name="Gotia H.T."/>
            <person name="Virji A.Z."/>
            <person name="Reynes C."/>
            <person name="Colinge J."/>
            <person name="Kumar V."/>
            <person name="Lawres L."/>
            <person name="Pazzi J.E."/>
            <person name="Pablo J.V."/>
            <person name="Hung C."/>
            <person name="Brancato J."/>
            <person name="Kumari P."/>
            <person name="Orvis J."/>
            <person name="Tretina K."/>
            <person name="Chibucos M."/>
            <person name="Ott S."/>
            <person name="Sadzewicz L."/>
            <person name="Sengamalay N."/>
            <person name="Shetty A.C."/>
            <person name="Su Q."/>
            <person name="Tallon L."/>
            <person name="Fraser C.M."/>
            <person name="Frutos R."/>
            <person name="Molina D.M."/>
            <person name="Krause P.J."/>
            <person name="Ben Mamoun C."/>
        </authorList>
    </citation>
    <scope>NUCLEOTIDE SEQUENCE [LARGE SCALE GENOMIC DNA]</scope>
    <source>
        <strain evidence="5 6">RI</strain>
    </source>
</reference>
<dbReference type="CDD" id="cd02440">
    <property type="entry name" value="AdoMet_MTases"/>
    <property type="match status" value="1"/>
</dbReference>
<dbReference type="VEuPathDB" id="PiroplasmaDB:BmR1_04g06695"/>
<gene>
    <name evidence="5" type="ORF">BmR1_04g06695</name>
</gene>
<dbReference type="NCBIfam" id="TIGR01934">
    <property type="entry name" value="MenG_MenH_UbiE"/>
    <property type="match status" value="1"/>
</dbReference>
<keyword evidence="4" id="KW-0999">Mitochondrion inner membrane</keyword>
<feature type="binding site" evidence="4">
    <location>
        <position position="121"/>
    </location>
    <ligand>
        <name>S-adenosyl-L-methionine</name>
        <dbReference type="ChEBI" id="CHEBI:59789"/>
    </ligand>
</feature>
<dbReference type="SUPFAM" id="SSF53335">
    <property type="entry name" value="S-adenosyl-L-methionine-dependent methyltransferases"/>
    <property type="match status" value="1"/>
</dbReference>
<dbReference type="AlphaFoldDB" id="A0A1N6LXT4"/>
<keyword evidence="1 4" id="KW-0489">Methyltransferase</keyword>
<dbReference type="PROSITE" id="PS01183">
    <property type="entry name" value="UBIE_1"/>
    <property type="match status" value="1"/>
</dbReference>
<dbReference type="KEGG" id="bmic:BmR1_04g06695"/>
<dbReference type="GO" id="GO:0031314">
    <property type="term" value="C:extrinsic component of mitochondrial inner membrane"/>
    <property type="evidence" value="ECO:0007669"/>
    <property type="project" value="UniProtKB-UniRule"/>
</dbReference>
<comment type="pathway">
    <text evidence="4">Cofactor biosynthesis; ubiquinone biosynthesis.</text>
</comment>
<dbReference type="PANTHER" id="PTHR43591">
    <property type="entry name" value="METHYLTRANSFERASE"/>
    <property type="match status" value="1"/>
</dbReference>
<evidence type="ECO:0000256" key="1">
    <source>
        <dbReference type="ARBA" id="ARBA00022603"/>
    </source>
</evidence>
<dbReference type="HAMAP" id="MF_01813">
    <property type="entry name" value="MenG_UbiE_methyltr"/>
    <property type="match status" value="1"/>
</dbReference>
<dbReference type="Gene3D" id="3.40.50.150">
    <property type="entry name" value="Vaccinia Virus protein VP39"/>
    <property type="match status" value="1"/>
</dbReference>
<comment type="function">
    <text evidence="4">Methyltransferase required for the conversion of 2-polyprenyl-6-methoxy-1,4-benzoquinol (DDMQH2) to 2-polyprenyl-3-methyl-6-methoxy-1,4-benzoquinol (DMQH2).</text>
</comment>
<sequence>MDKLYNVRDIFKSVASKYDFMNDLMSFGVHRFWKDCLVGLLEPKLISHWQSVERCLLSSNRGRILKARVPKLSIIDLAGGTGDIAFRINDLSNHLAFKTANGFQYHCEYSRKFYPKISIVDVSEEMIAEGKRRYRDQYGGQTGVTEWLGNSDETGNVEWILGPAEEIPLEDSSADIITIAFGARNFDNLSQGLLECKRVLKPNGELYILEFSKCKLPVLSALYSVYSHLVIPKMGKVVANDEDAYQYLVDSIEAFPGQLDFAKIIEDCGFHEVSHLDLSGGIVAIHKAVKR</sequence>
<reference evidence="5 6" key="2">
    <citation type="journal article" date="2013" name="PLoS ONE">
        <title>Whole genome mapping and re-organization of the nuclear and mitochondrial genomes of Babesia microti isolates.</title>
        <authorList>
            <person name="Cornillot E."/>
            <person name="Dassouli A."/>
            <person name="Garg A."/>
            <person name="Pachikara N."/>
            <person name="Randazzo S."/>
            <person name="Depoix D."/>
            <person name="Carcy B."/>
            <person name="Delbecq S."/>
            <person name="Frutos R."/>
            <person name="Silva J.C."/>
            <person name="Sutton R."/>
            <person name="Krause P.J."/>
            <person name="Mamoun C.B."/>
        </authorList>
    </citation>
    <scope>NUCLEOTIDE SEQUENCE [LARGE SCALE GENOMIC DNA]</scope>
    <source>
        <strain evidence="5 6">RI</strain>
    </source>
</reference>
<evidence type="ECO:0000256" key="4">
    <source>
        <dbReference type="HAMAP-Rule" id="MF_03191"/>
    </source>
</evidence>
<organism evidence="5 6">
    <name type="scientific">Babesia microti (strain RI)</name>
    <dbReference type="NCBI Taxonomy" id="1133968"/>
    <lineage>
        <taxon>Eukaryota</taxon>
        <taxon>Sar</taxon>
        <taxon>Alveolata</taxon>
        <taxon>Apicomplexa</taxon>
        <taxon>Aconoidasida</taxon>
        <taxon>Piroplasmida</taxon>
        <taxon>Babesiidae</taxon>
        <taxon>Babesia</taxon>
    </lineage>
</organism>
<accession>A0A1N6LXT4</accession>
<dbReference type="PROSITE" id="PS51608">
    <property type="entry name" value="SAM_MT_UBIE"/>
    <property type="match status" value="1"/>
</dbReference>
<comment type="subunit">
    <text evidence="4">Component of a multi-subunit COQ enzyme complex.</text>
</comment>
<dbReference type="GeneID" id="24425984"/>
<dbReference type="Proteomes" id="UP000002899">
    <property type="component" value="Chromosome IV"/>
</dbReference>
<dbReference type="PANTHER" id="PTHR43591:SF24">
    <property type="entry name" value="2-METHOXY-6-POLYPRENYL-1,4-BENZOQUINOL METHYLASE, MITOCHONDRIAL"/>
    <property type="match status" value="1"/>
</dbReference>
<dbReference type="GO" id="GO:0032259">
    <property type="term" value="P:methylation"/>
    <property type="evidence" value="ECO:0007669"/>
    <property type="project" value="UniProtKB-KW"/>
</dbReference>
<reference evidence="5 6" key="1">
    <citation type="journal article" date="2012" name="Nucleic Acids Res.">
        <title>Sequencing of the smallest Apicomplexan genome from the human pathogen Babesia microti.</title>
        <authorList>
            <person name="Cornillot E."/>
            <person name="Hadj-Kaddour K."/>
            <person name="Dassouli A."/>
            <person name="Noel B."/>
            <person name="Ranwez V."/>
            <person name="Vacherie B."/>
            <person name="Augagneur Y."/>
            <person name="Bres V."/>
            <person name="Duclos A."/>
            <person name="Randazzo S."/>
            <person name="Carcy B."/>
            <person name="Debierre-Grockiego F."/>
            <person name="Delbecq S."/>
            <person name="Moubri-Menage K."/>
            <person name="Shams-Eldin H."/>
            <person name="Usmani-Brown S."/>
            <person name="Bringaud F."/>
            <person name="Wincker P."/>
            <person name="Vivares C.P."/>
            <person name="Schwarz R.T."/>
            <person name="Schetters T.P."/>
            <person name="Krause P.J."/>
            <person name="Gorenflot A."/>
            <person name="Berry V."/>
            <person name="Barbe V."/>
            <person name="Ben Mamoun C."/>
        </authorList>
    </citation>
    <scope>NUCLEOTIDE SEQUENCE [LARGE SCALE GENOMIC DNA]</scope>
    <source>
        <strain evidence="5 6">RI</strain>
    </source>
</reference>
<comment type="similarity">
    <text evidence="4">Belongs to the class I-like SAM-binding methyltransferase superfamily. MenG/UbiE family.</text>
</comment>
<dbReference type="InterPro" id="IPR029063">
    <property type="entry name" value="SAM-dependent_MTases_sf"/>
</dbReference>
<dbReference type="RefSeq" id="XP_012649943.2">
    <property type="nucleotide sequence ID" value="XM_012794489.2"/>
</dbReference>
<keyword evidence="4" id="KW-0472">Membrane</keyword>
<name>A0A1N6LXT4_BABMR</name>
<proteinExistence type="inferred from homology"/>
<comment type="subcellular location">
    <subcellularLocation>
        <location evidence="4">Mitochondrion inner membrane</location>
        <topology evidence="4">Peripheral membrane protein</topology>
        <orientation evidence="4">Matrix side</orientation>
    </subcellularLocation>
</comment>
<comment type="caution">
    <text evidence="4">Lacks conserved residue(s) required for the propagation of feature annotation.</text>
</comment>
<keyword evidence="6" id="KW-1185">Reference proteome</keyword>